<dbReference type="OrthoDB" id="9760776at2"/>
<dbReference type="EMBL" id="FXXI01000008">
    <property type="protein sequence ID" value="SMS02156.1"/>
    <property type="molecule type" value="Genomic_DNA"/>
</dbReference>
<organism evidence="11 12">
    <name type="scientific">Vibrio mangrovi</name>
    <dbReference type="NCBI Taxonomy" id="474394"/>
    <lineage>
        <taxon>Bacteria</taxon>
        <taxon>Pseudomonadati</taxon>
        <taxon>Pseudomonadota</taxon>
        <taxon>Gammaproteobacteria</taxon>
        <taxon>Vibrionales</taxon>
        <taxon>Vibrionaceae</taxon>
        <taxon>Vibrio</taxon>
    </lineage>
</organism>
<evidence type="ECO:0000256" key="5">
    <source>
        <dbReference type="ARBA" id="ARBA00022989"/>
    </source>
</evidence>
<dbReference type="RefSeq" id="WP_159457459.1">
    <property type="nucleotide sequence ID" value="NZ_AP024884.1"/>
</dbReference>
<keyword evidence="3" id="KW-0547">Nucleotide-binding</keyword>
<dbReference type="InterPro" id="IPR005898">
    <property type="entry name" value="Cyc_pep_transpt_SyrD/YojI"/>
</dbReference>
<dbReference type="PROSITE" id="PS50929">
    <property type="entry name" value="ABC_TM1F"/>
    <property type="match status" value="1"/>
</dbReference>
<reference evidence="11 12" key="1">
    <citation type="submission" date="2017-05" db="EMBL/GenBank/DDBJ databases">
        <authorList>
            <person name="Song R."/>
            <person name="Chenine A.L."/>
            <person name="Ruprecht R.M."/>
        </authorList>
    </citation>
    <scope>NUCLEOTIDE SEQUENCE [LARGE SCALE GENOMIC DNA]</scope>
    <source>
        <strain evidence="11 12">CECT 7927</strain>
    </source>
</reference>
<feature type="transmembrane region" description="Helical" evidence="7">
    <location>
        <begin position="63"/>
        <end position="84"/>
    </location>
</feature>
<evidence type="ECO:0000313" key="12">
    <source>
        <dbReference type="Proteomes" id="UP000196125"/>
    </source>
</evidence>
<feature type="transmembrane region" description="Helical" evidence="7">
    <location>
        <begin position="171"/>
        <end position="195"/>
    </location>
</feature>
<evidence type="ECO:0000259" key="8">
    <source>
        <dbReference type="PROSITE" id="PS50893"/>
    </source>
</evidence>
<protein>
    <submittedName>
        <fullName evidence="11">ABC transporter ATP-binding protein YojI</fullName>
    </submittedName>
    <submittedName>
        <fullName evidence="10">Cyclic peptide export ABC transporter</fullName>
    </submittedName>
</protein>
<dbReference type="Gene3D" id="1.20.1560.10">
    <property type="entry name" value="ABC transporter type 1, transmembrane domain"/>
    <property type="match status" value="1"/>
</dbReference>
<dbReference type="Pfam" id="PF00005">
    <property type="entry name" value="ABC_tran"/>
    <property type="match status" value="1"/>
</dbReference>
<evidence type="ECO:0000256" key="4">
    <source>
        <dbReference type="ARBA" id="ARBA00022840"/>
    </source>
</evidence>
<keyword evidence="5 7" id="KW-1133">Transmembrane helix</keyword>
<keyword evidence="13" id="KW-1185">Reference proteome</keyword>
<feature type="domain" description="ABC transmembrane type-1" evidence="9">
    <location>
        <begin position="17"/>
        <end position="311"/>
    </location>
</feature>
<feature type="domain" description="ABC transporter" evidence="8">
    <location>
        <begin position="343"/>
        <end position="573"/>
    </location>
</feature>
<dbReference type="GO" id="GO:1904680">
    <property type="term" value="F:peptide transmembrane transporter activity"/>
    <property type="evidence" value="ECO:0007669"/>
    <property type="project" value="InterPro"/>
</dbReference>
<evidence type="ECO:0000256" key="6">
    <source>
        <dbReference type="ARBA" id="ARBA00023136"/>
    </source>
</evidence>
<dbReference type="InterPro" id="IPR036640">
    <property type="entry name" value="ABC1_TM_sf"/>
</dbReference>
<dbReference type="InterPro" id="IPR003593">
    <property type="entry name" value="AAA+_ATPase"/>
</dbReference>
<name>A0A1Y6IWZ0_9VIBR</name>
<evidence type="ECO:0000256" key="2">
    <source>
        <dbReference type="ARBA" id="ARBA00022692"/>
    </source>
</evidence>
<dbReference type="PROSITE" id="PS50893">
    <property type="entry name" value="ABC_TRANSPORTER_2"/>
    <property type="match status" value="1"/>
</dbReference>
<gene>
    <name evidence="11" type="primary">yojI_2</name>
    <name evidence="10" type="ORF">SBX37_21270</name>
    <name evidence="11" type="ORF">VIM7927_03474</name>
</gene>
<dbReference type="InterPro" id="IPR003439">
    <property type="entry name" value="ABC_transporter-like_ATP-bd"/>
</dbReference>
<feature type="transmembrane region" description="Helical" evidence="7">
    <location>
        <begin position="286"/>
        <end position="310"/>
    </location>
</feature>
<dbReference type="GO" id="GO:0015833">
    <property type="term" value="P:peptide transport"/>
    <property type="evidence" value="ECO:0007669"/>
    <property type="project" value="InterPro"/>
</dbReference>
<dbReference type="InterPro" id="IPR039421">
    <property type="entry name" value="Type_1_exporter"/>
</dbReference>
<dbReference type="InterPro" id="IPR011527">
    <property type="entry name" value="ABC1_TM_dom"/>
</dbReference>
<evidence type="ECO:0000256" key="7">
    <source>
        <dbReference type="SAM" id="Phobius"/>
    </source>
</evidence>
<dbReference type="GO" id="GO:0005886">
    <property type="term" value="C:plasma membrane"/>
    <property type="evidence" value="ECO:0007669"/>
    <property type="project" value="UniProtKB-SubCell"/>
</dbReference>
<keyword evidence="2 7" id="KW-0812">Transmembrane</keyword>
<dbReference type="SUPFAM" id="SSF90123">
    <property type="entry name" value="ABC transporter transmembrane region"/>
    <property type="match status" value="1"/>
</dbReference>
<dbReference type="Pfam" id="PF00664">
    <property type="entry name" value="ABC_membrane"/>
    <property type="match status" value="1"/>
</dbReference>
<sequence>MKLTSLLSLFSQYAPHSIFLSVLTGLGAGFAYSLVIPLILLVYTPDPLSLETVSSGQTVIWNIEIAHIKMALVFLLLCLCFLIMRICSQVIFMRVSLNIAKKIRTDIYHRILNTSLSNIESFGSARLIAMFSTDIGNICMGARMLPDLIVSVVTLSGAFIFLFFLNVNIFWFVISSVIIGAITYQLPALAGNAFLRKSRSETDSLYMNINSLVYGVKELKLDREKRQDFLQNDLIDSEERVILADRKARTIHIVAASYGEIFSLFVIGCIAFIFVNYTSITVTELIGVTMILLYIASPVGTIMNAVPMLAMAKISLRKINDSLQNFPDENAGSIEKIPVWNAIHFRDVYFQYKLSLSNLSEHDDGFLVGPLNFSIKKGEVTFIVGGNGSGKSTIGKLLTLHYSADSGEIFFGSELINHQNMDAARNNISAIYSDYYLFNRLLGNRTMDSSEVESLMRDFGLSEKVHLSGNRFSTLSLSDGQRKRLALLVSYLDDKQFYLFDEWAADQDPTFKSIFYHSILPHLKKQNKAIVVISHDDRYFELADQLIEMEDGQIVQISNSQPENQNIFCLTTP</sequence>
<reference evidence="10 13" key="2">
    <citation type="submission" date="2023-11" db="EMBL/GenBank/DDBJ databases">
        <title>Plant-associative lifestyle of Vibrio porteresiae and its evolutionary dynamics.</title>
        <authorList>
            <person name="Rameshkumar N."/>
            <person name="Kirti K."/>
        </authorList>
    </citation>
    <scope>NUCLEOTIDE SEQUENCE [LARGE SCALE GENOMIC DNA]</scope>
    <source>
        <strain evidence="10 13">MSSRF38</strain>
    </source>
</reference>
<evidence type="ECO:0000259" key="9">
    <source>
        <dbReference type="PROSITE" id="PS50929"/>
    </source>
</evidence>
<accession>A0A1Y6IWZ0</accession>
<evidence type="ECO:0000256" key="1">
    <source>
        <dbReference type="ARBA" id="ARBA00004651"/>
    </source>
</evidence>
<dbReference type="PANTHER" id="PTHR24221:SF654">
    <property type="entry name" value="ATP-BINDING CASSETTE SUB-FAMILY B MEMBER 6"/>
    <property type="match status" value="1"/>
</dbReference>
<dbReference type="SMART" id="SM00382">
    <property type="entry name" value="AAA"/>
    <property type="match status" value="1"/>
</dbReference>
<dbReference type="PANTHER" id="PTHR24221">
    <property type="entry name" value="ATP-BINDING CASSETTE SUB-FAMILY B"/>
    <property type="match status" value="1"/>
</dbReference>
<evidence type="ECO:0000256" key="3">
    <source>
        <dbReference type="ARBA" id="ARBA00022741"/>
    </source>
</evidence>
<comment type="subcellular location">
    <subcellularLocation>
        <location evidence="1">Cell membrane</location>
        <topology evidence="1">Multi-pass membrane protein</topology>
    </subcellularLocation>
</comment>
<dbReference type="Proteomes" id="UP001283366">
    <property type="component" value="Unassembled WGS sequence"/>
</dbReference>
<evidence type="ECO:0000313" key="10">
    <source>
        <dbReference type="EMBL" id="MDW6005404.1"/>
    </source>
</evidence>
<dbReference type="AlphaFoldDB" id="A0A1Y6IWZ0"/>
<dbReference type="NCBIfam" id="TIGR01194">
    <property type="entry name" value="cyc_pep_trnsptr"/>
    <property type="match status" value="1"/>
</dbReference>
<dbReference type="Gene3D" id="3.40.50.300">
    <property type="entry name" value="P-loop containing nucleotide triphosphate hydrolases"/>
    <property type="match status" value="1"/>
</dbReference>
<proteinExistence type="predicted"/>
<feature type="transmembrane region" description="Helical" evidence="7">
    <location>
        <begin position="250"/>
        <end position="274"/>
    </location>
</feature>
<dbReference type="Proteomes" id="UP000196125">
    <property type="component" value="Unassembled WGS sequence"/>
</dbReference>
<feature type="transmembrane region" description="Helical" evidence="7">
    <location>
        <begin position="148"/>
        <end position="165"/>
    </location>
</feature>
<evidence type="ECO:0000313" key="13">
    <source>
        <dbReference type="Proteomes" id="UP001283366"/>
    </source>
</evidence>
<dbReference type="InterPro" id="IPR027417">
    <property type="entry name" value="P-loop_NTPase"/>
</dbReference>
<dbReference type="EMBL" id="JAWRCO010000002">
    <property type="protein sequence ID" value="MDW6005404.1"/>
    <property type="molecule type" value="Genomic_DNA"/>
</dbReference>
<dbReference type="SUPFAM" id="SSF52540">
    <property type="entry name" value="P-loop containing nucleoside triphosphate hydrolases"/>
    <property type="match status" value="1"/>
</dbReference>
<keyword evidence="6 7" id="KW-0472">Membrane</keyword>
<evidence type="ECO:0000313" key="11">
    <source>
        <dbReference type="EMBL" id="SMS02156.1"/>
    </source>
</evidence>
<dbReference type="GO" id="GO:0016887">
    <property type="term" value="F:ATP hydrolysis activity"/>
    <property type="evidence" value="ECO:0007669"/>
    <property type="project" value="InterPro"/>
</dbReference>
<feature type="transmembrane region" description="Helical" evidence="7">
    <location>
        <begin position="20"/>
        <end position="43"/>
    </location>
</feature>
<dbReference type="GO" id="GO:0005524">
    <property type="term" value="F:ATP binding"/>
    <property type="evidence" value="ECO:0007669"/>
    <property type="project" value="UniProtKB-KW"/>
</dbReference>
<keyword evidence="4 11" id="KW-0067">ATP-binding</keyword>
<dbReference type="GO" id="GO:0140359">
    <property type="term" value="F:ABC-type transporter activity"/>
    <property type="evidence" value="ECO:0007669"/>
    <property type="project" value="InterPro"/>
</dbReference>